<dbReference type="SUPFAM" id="SSF55144">
    <property type="entry name" value="LigT-like"/>
    <property type="match status" value="1"/>
</dbReference>
<dbReference type="Pfam" id="PF13563">
    <property type="entry name" value="2_5_RNA_ligase2"/>
    <property type="match status" value="1"/>
</dbReference>
<sequence length="187" mass="22277">MYQESQHLYFIALIPPETLCEEIKNLKEEMRSRFNTKHALKSPAHITLQMPFKRPVKDENEIVNQLRDFASLQSTFHIGLKGFDCFKPRVIFIKIENHLPIIKLHKQLNQLLKKELDFKDNELTAKIHPHITIATRDLSIDGFKNAWPEYDKRDFKRLFTVKSLFLLKHNGKSWDIYKEFPFNNKNI</sequence>
<gene>
    <name evidence="1" type="ORF">MQE35_07650</name>
</gene>
<accession>A0A9E7A1A5</accession>
<organism evidence="1 2">
    <name type="scientific">Abyssalbus ytuae</name>
    <dbReference type="NCBI Taxonomy" id="2926907"/>
    <lineage>
        <taxon>Bacteria</taxon>
        <taxon>Pseudomonadati</taxon>
        <taxon>Bacteroidota</taxon>
        <taxon>Flavobacteriia</taxon>
        <taxon>Flavobacteriales</taxon>
        <taxon>Flavobacteriaceae</taxon>
        <taxon>Abyssalbus</taxon>
    </lineage>
</organism>
<proteinExistence type="predicted"/>
<dbReference type="PANTHER" id="PTHR40037">
    <property type="entry name" value="PHOSPHOESTERASE YJCG-RELATED"/>
    <property type="match status" value="1"/>
</dbReference>
<dbReference type="InterPro" id="IPR050580">
    <property type="entry name" value="2H_phosphoesterase_YjcG-like"/>
</dbReference>
<protein>
    <submittedName>
        <fullName evidence="1">2'-5' RNA ligase family protein</fullName>
    </submittedName>
</protein>
<dbReference type="PANTHER" id="PTHR40037:SF1">
    <property type="entry name" value="PHOSPHOESTERASE SAOUHSC_00951-RELATED"/>
    <property type="match status" value="1"/>
</dbReference>
<dbReference type="RefSeq" id="WP_255845779.1">
    <property type="nucleotide sequence ID" value="NZ_CP094358.1"/>
</dbReference>
<reference evidence="1" key="1">
    <citation type="submission" date="2022-03" db="EMBL/GenBank/DDBJ databases">
        <title>Description of Abyssus ytuae gen. nov., sp. nov., a novel member of the family Flavobacteriaceae isolated from the sediment of Mariana Trench.</title>
        <authorList>
            <person name="Zhang J."/>
            <person name="Xu X."/>
        </authorList>
    </citation>
    <scope>NUCLEOTIDE SEQUENCE</scope>
    <source>
        <strain evidence="1">MT3330</strain>
    </source>
</reference>
<dbReference type="InterPro" id="IPR009097">
    <property type="entry name" value="Cyclic_Pdiesterase"/>
</dbReference>
<dbReference type="Gene3D" id="3.90.1140.10">
    <property type="entry name" value="Cyclic phosphodiesterase"/>
    <property type="match status" value="1"/>
</dbReference>
<dbReference type="Proteomes" id="UP000831290">
    <property type="component" value="Chromosome"/>
</dbReference>
<keyword evidence="1" id="KW-0436">Ligase</keyword>
<evidence type="ECO:0000313" key="1">
    <source>
        <dbReference type="EMBL" id="UOB19162.1"/>
    </source>
</evidence>
<name>A0A9E7A1A5_9FLAO</name>
<evidence type="ECO:0000313" key="2">
    <source>
        <dbReference type="Proteomes" id="UP000831290"/>
    </source>
</evidence>
<dbReference type="KEGG" id="fbm:MQE35_07650"/>
<dbReference type="AlphaFoldDB" id="A0A9E7A1A5"/>
<dbReference type="EMBL" id="CP094358">
    <property type="protein sequence ID" value="UOB19162.1"/>
    <property type="molecule type" value="Genomic_DNA"/>
</dbReference>
<keyword evidence="2" id="KW-1185">Reference proteome</keyword>
<dbReference type="GO" id="GO:0016874">
    <property type="term" value="F:ligase activity"/>
    <property type="evidence" value="ECO:0007669"/>
    <property type="project" value="UniProtKB-KW"/>
</dbReference>